<gene>
    <name evidence="2" type="ORF">V5N11_013044</name>
</gene>
<organism evidence="2 3">
    <name type="scientific">Cardamine amara subsp. amara</name>
    <dbReference type="NCBI Taxonomy" id="228776"/>
    <lineage>
        <taxon>Eukaryota</taxon>
        <taxon>Viridiplantae</taxon>
        <taxon>Streptophyta</taxon>
        <taxon>Embryophyta</taxon>
        <taxon>Tracheophyta</taxon>
        <taxon>Spermatophyta</taxon>
        <taxon>Magnoliopsida</taxon>
        <taxon>eudicotyledons</taxon>
        <taxon>Gunneridae</taxon>
        <taxon>Pentapetalae</taxon>
        <taxon>rosids</taxon>
        <taxon>malvids</taxon>
        <taxon>Brassicales</taxon>
        <taxon>Brassicaceae</taxon>
        <taxon>Cardamineae</taxon>
        <taxon>Cardamine</taxon>
    </lineage>
</organism>
<comment type="caution">
    <text evidence="2">The sequence shown here is derived from an EMBL/GenBank/DDBJ whole genome shotgun (WGS) entry which is preliminary data.</text>
</comment>
<dbReference type="InterPro" id="IPR002160">
    <property type="entry name" value="Prot_inh_Kunz-lg"/>
</dbReference>
<evidence type="ECO:0000313" key="3">
    <source>
        <dbReference type="Proteomes" id="UP001558713"/>
    </source>
</evidence>
<dbReference type="SUPFAM" id="SSF50386">
    <property type="entry name" value="STI-like"/>
    <property type="match status" value="1"/>
</dbReference>
<dbReference type="InterPro" id="IPR011065">
    <property type="entry name" value="Kunitz_inhibitor_STI-like_sf"/>
</dbReference>
<reference evidence="2 3" key="1">
    <citation type="submission" date="2024-04" db="EMBL/GenBank/DDBJ databases">
        <title>Genome assembly C_amara_ONT_v2.</title>
        <authorList>
            <person name="Yant L."/>
            <person name="Moore C."/>
            <person name="Slenker M."/>
        </authorList>
    </citation>
    <scope>NUCLEOTIDE SEQUENCE [LARGE SCALE GENOMIC DNA]</scope>
    <source>
        <tissue evidence="2">Leaf</tissue>
    </source>
</reference>
<dbReference type="PANTHER" id="PTHR33107">
    <property type="entry name" value="KUNITZ TRYPSIN INHIBITOR 2"/>
    <property type="match status" value="1"/>
</dbReference>
<protein>
    <submittedName>
        <fullName evidence="2">Kunitz trypsin inhibitor 2</fullName>
    </submittedName>
</protein>
<dbReference type="PANTHER" id="PTHR33107:SF89">
    <property type="entry name" value="KUNITZ TRYPSIN INHIBITOR 2"/>
    <property type="match status" value="1"/>
</dbReference>
<dbReference type="Gene3D" id="2.80.10.50">
    <property type="match status" value="1"/>
</dbReference>
<dbReference type="EMBL" id="JBANAX010000637">
    <property type="protein sequence ID" value="KAL1199781.1"/>
    <property type="molecule type" value="Genomic_DNA"/>
</dbReference>
<feature type="chain" id="PRO_5044759903" evidence="1">
    <location>
        <begin position="24"/>
        <end position="220"/>
    </location>
</feature>
<dbReference type="AlphaFoldDB" id="A0ABD0ZYW1"/>
<dbReference type="PROSITE" id="PS00283">
    <property type="entry name" value="SOYBEAN_KUNITZ"/>
    <property type="match status" value="1"/>
</dbReference>
<dbReference type="Proteomes" id="UP001558713">
    <property type="component" value="Unassembled WGS sequence"/>
</dbReference>
<sequence length="220" mass="24148">MKKPSEVSFLITLLLAAALCTHGKEFVKDNDGNPVEVGKKYYMLPVKTESNTGGGLVPANTDLHPDCPLGIIQTIRPYTMGTPVSLDFPHRVMETYVPLASAVTIEFKYDNWAMCNEYSKFWKVDDSSSAIVIGGNPEDQNSLFKIEKSGEYGLGANTYKLSTLTGTVGTIPGAWSGSAPQLVVTNDNAKTLPVKFYKVDDSTTTTSLVEKLRLRMFPFY</sequence>
<name>A0ABD0ZYW1_CARAN</name>
<accession>A0ABD0ZYW1</accession>
<feature type="signal peptide" evidence="1">
    <location>
        <begin position="1"/>
        <end position="23"/>
    </location>
</feature>
<proteinExistence type="predicted"/>
<evidence type="ECO:0000256" key="1">
    <source>
        <dbReference type="SAM" id="SignalP"/>
    </source>
</evidence>
<evidence type="ECO:0000313" key="2">
    <source>
        <dbReference type="EMBL" id="KAL1199781.1"/>
    </source>
</evidence>
<keyword evidence="3" id="KW-1185">Reference proteome</keyword>
<dbReference type="SMART" id="SM00452">
    <property type="entry name" value="STI"/>
    <property type="match status" value="1"/>
</dbReference>
<keyword evidence="1" id="KW-0732">Signal</keyword>
<dbReference type="Pfam" id="PF00197">
    <property type="entry name" value="Kunitz_legume"/>
    <property type="match status" value="1"/>
</dbReference>